<organism evidence="1 2">
    <name type="scientific">Leptospira santarosai serovar Shermani str. LT 821</name>
    <dbReference type="NCBI Taxonomy" id="758847"/>
    <lineage>
        <taxon>Bacteria</taxon>
        <taxon>Pseudomonadati</taxon>
        <taxon>Spirochaetota</taxon>
        <taxon>Spirochaetia</taxon>
        <taxon>Leptospirales</taxon>
        <taxon>Leptospiraceae</taxon>
        <taxon>Leptospira</taxon>
    </lineage>
</organism>
<dbReference type="EMBL" id="CP006694">
    <property type="protein sequence ID" value="EKT88058.1"/>
    <property type="molecule type" value="Genomic_DNA"/>
</dbReference>
<dbReference type="STRING" id="758847.LSS_03699"/>
<name>K8Y389_9LEPT</name>
<dbReference type="Pfam" id="PF06252">
    <property type="entry name" value="GemA"/>
    <property type="match status" value="1"/>
</dbReference>
<dbReference type="GeneID" id="29739692"/>
<dbReference type="InterPro" id="IPR009363">
    <property type="entry name" value="Phage_Mu_Gp16"/>
</dbReference>
<dbReference type="RefSeq" id="WP_004458471.1">
    <property type="nucleotide sequence ID" value="NZ_CP006694.1"/>
</dbReference>
<dbReference type="Proteomes" id="UP000035800">
    <property type="component" value="Chromosome I"/>
</dbReference>
<evidence type="ECO:0000313" key="1">
    <source>
        <dbReference type="EMBL" id="EKT88058.1"/>
    </source>
</evidence>
<gene>
    <name evidence="1" type="ORF">LSS_03699</name>
</gene>
<dbReference type="AlphaFoldDB" id="K8Y389"/>
<dbReference type="KEGG" id="lst:LSS_03699"/>
<proteinExistence type="predicted"/>
<reference evidence="1 2" key="2">
    <citation type="journal article" date="2014" name="Emerg. Microbes Infect.">
        <title>Potential impact on kidney infection: a whole-genome analysis of Leptospira santarosai serovar Shermani.</title>
        <authorList>
            <person name="Chou L.F."/>
            <person name="Chen T.W."/>
            <person name="Ko Y.C."/>
            <person name="Pan M.J."/>
            <person name="Tian Y.C."/>
            <person name="Chiu C.H."/>
            <person name="Tang P."/>
            <person name="Hung C.C."/>
            <person name="Yang C.W."/>
        </authorList>
    </citation>
    <scope>NUCLEOTIDE SEQUENCE</scope>
    <source>
        <strain evidence="1 2">LT 821</strain>
    </source>
</reference>
<evidence type="ECO:0000313" key="2">
    <source>
        <dbReference type="Proteomes" id="UP000035800"/>
    </source>
</evidence>
<dbReference type="PATRIC" id="fig|758847.3.peg.769"/>
<protein>
    <recommendedName>
        <fullName evidence="3">PF06252 family protein</fullName>
    </recommendedName>
</protein>
<evidence type="ECO:0008006" key="3">
    <source>
        <dbReference type="Google" id="ProtNLM"/>
    </source>
</evidence>
<accession>K8Y389</accession>
<reference evidence="1 2" key="1">
    <citation type="journal article" date="2012" name="Gene">
        <title>Sequence of Leptospira santarosai serovar Shermani genome and prediction of virulence-associated genes.</title>
        <authorList>
            <person name="Chou L.F."/>
            <person name="Chen Y.T."/>
            <person name="Lu C.W."/>
            <person name="Ko Y.C."/>
            <person name="Tang C.Y."/>
            <person name="Pan M.J."/>
            <person name="Tian Y.C."/>
            <person name="Chiu C.H."/>
            <person name="Hung C.C."/>
            <person name="Yang C.W."/>
        </authorList>
    </citation>
    <scope>NUCLEOTIDE SEQUENCE [LARGE SCALE GENOMIC DNA]</scope>
    <source>
        <strain evidence="1">LT 821</strain>
    </source>
</reference>
<sequence length="176" mass="19917">MSSLSQVWTLKSKAGISEENFRILIESVSKQQSSKKLSKVQLEKLAQAIYELHPELKKKKNGHRTPNKYKSIPKNVSNLTSILTPDQNELIKNLVTALNLSGNYENLSTDSLPVRMFSKSLKELSRHEAQSVTEALKGMLIRENQEQFDKLLKSGFSRTESIFKTLRLILVKGMGV</sequence>